<gene>
    <name evidence="13" type="ORF">UFOPK2754_00067</name>
</gene>
<reference evidence="13" key="1">
    <citation type="submission" date="2020-05" db="EMBL/GenBank/DDBJ databases">
        <authorList>
            <person name="Chiriac C."/>
            <person name="Salcher M."/>
            <person name="Ghai R."/>
            <person name="Kavagutti S V."/>
        </authorList>
    </citation>
    <scope>NUCLEOTIDE SEQUENCE</scope>
</reference>
<evidence type="ECO:0000256" key="7">
    <source>
        <dbReference type="ARBA" id="ARBA00022857"/>
    </source>
</evidence>
<dbReference type="InterPro" id="IPR004652">
    <property type="entry name" value="DusB-like"/>
</dbReference>
<dbReference type="GO" id="GO:0017150">
    <property type="term" value="F:tRNA dihydrouridine synthase activity"/>
    <property type="evidence" value="ECO:0007669"/>
    <property type="project" value="InterPro"/>
</dbReference>
<dbReference type="SUPFAM" id="SSF51395">
    <property type="entry name" value="FMN-linked oxidoreductases"/>
    <property type="match status" value="1"/>
</dbReference>
<dbReference type="CDD" id="cd02801">
    <property type="entry name" value="DUS_like_FMN"/>
    <property type="match status" value="1"/>
</dbReference>
<dbReference type="PANTHER" id="PTHR45846:SF1">
    <property type="entry name" value="TRNA-DIHYDROURIDINE(47) SYNTHASE [NAD(P)(+)]-LIKE"/>
    <property type="match status" value="1"/>
</dbReference>
<evidence type="ECO:0000256" key="4">
    <source>
        <dbReference type="ARBA" id="ARBA00022630"/>
    </source>
</evidence>
<dbReference type="InterPro" id="IPR001269">
    <property type="entry name" value="DUS_fam"/>
</dbReference>
<dbReference type="PANTHER" id="PTHR45846">
    <property type="entry name" value="TRNA-DIHYDROURIDINE(47) SYNTHASE [NAD(P)(+)]-LIKE"/>
    <property type="match status" value="1"/>
</dbReference>
<keyword evidence="9" id="KW-0560">Oxidoreductase</keyword>
<evidence type="ECO:0000256" key="2">
    <source>
        <dbReference type="ARBA" id="ARBA00002790"/>
    </source>
</evidence>
<dbReference type="PROSITE" id="PS01136">
    <property type="entry name" value="UPF0034"/>
    <property type="match status" value="1"/>
</dbReference>
<dbReference type="AlphaFoldDB" id="A0A6J6RR69"/>
<dbReference type="GO" id="GO:0000049">
    <property type="term" value="F:tRNA binding"/>
    <property type="evidence" value="ECO:0007669"/>
    <property type="project" value="UniProtKB-KW"/>
</dbReference>
<evidence type="ECO:0000313" key="13">
    <source>
        <dbReference type="EMBL" id="CAB4724916.1"/>
    </source>
</evidence>
<accession>A0A6J6RR69</accession>
<proteinExistence type="predicted"/>
<dbReference type="Gene3D" id="1.10.1200.80">
    <property type="entry name" value="Putative flavin oxidoreducatase, domain 2"/>
    <property type="match status" value="1"/>
</dbReference>
<evidence type="ECO:0000256" key="6">
    <source>
        <dbReference type="ARBA" id="ARBA00022694"/>
    </source>
</evidence>
<keyword evidence="5" id="KW-0288">FMN</keyword>
<comment type="catalytic activity">
    <reaction evidence="11">
        <text>a 5,6-dihydrouridine in tRNA + NAD(+) = a uridine in tRNA + NADH + H(+)</text>
        <dbReference type="Rhea" id="RHEA:54452"/>
        <dbReference type="Rhea" id="RHEA-COMP:13339"/>
        <dbReference type="Rhea" id="RHEA-COMP:13887"/>
        <dbReference type="ChEBI" id="CHEBI:15378"/>
        <dbReference type="ChEBI" id="CHEBI:57540"/>
        <dbReference type="ChEBI" id="CHEBI:57945"/>
        <dbReference type="ChEBI" id="CHEBI:65315"/>
        <dbReference type="ChEBI" id="CHEBI:74443"/>
    </reaction>
</comment>
<dbReference type="InterPro" id="IPR018517">
    <property type="entry name" value="tRNA_hU_synthase_CS"/>
</dbReference>
<keyword evidence="6" id="KW-0819">tRNA processing</keyword>
<evidence type="ECO:0000256" key="1">
    <source>
        <dbReference type="ARBA" id="ARBA00001917"/>
    </source>
</evidence>
<comment type="cofactor">
    <cofactor evidence="1">
        <name>FMN</name>
        <dbReference type="ChEBI" id="CHEBI:58210"/>
    </cofactor>
</comment>
<dbReference type="EMBL" id="CAEZYR010000002">
    <property type="protein sequence ID" value="CAB4724916.1"/>
    <property type="molecule type" value="Genomic_DNA"/>
</dbReference>
<dbReference type="Gene3D" id="3.20.20.70">
    <property type="entry name" value="Aldolase class I"/>
    <property type="match status" value="1"/>
</dbReference>
<dbReference type="NCBIfam" id="TIGR00737">
    <property type="entry name" value="nifR3_yhdG"/>
    <property type="match status" value="1"/>
</dbReference>
<keyword evidence="4" id="KW-0285">Flavoprotein</keyword>
<protein>
    <submittedName>
        <fullName evidence="13">Unannotated protein</fullName>
    </submittedName>
</protein>
<evidence type="ECO:0000256" key="3">
    <source>
        <dbReference type="ARBA" id="ARBA00022555"/>
    </source>
</evidence>
<dbReference type="GO" id="GO:0050660">
    <property type="term" value="F:flavin adenine dinucleotide binding"/>
    <property type="evidence" value="ECO:0007669"/>
    <property type="project" value="InterPro"/>
</dbReference>
<dbReference type="Pfam" id="PF01207">
    <property type="entry name" value="Dus"/>
    <property type="match status" value="1"/>
</dbReference>
<dbReference type="InterPro" id="IPR024036">
    <property type="entry name" value="tRNA-dHydroUridine_Synthase_C"/>
</dbReference>
<evidence type="ECO:0000256" key="9">
    <source>
        <dbReference type="ARBA" id="ARBA00023002"/>
    </source>
</evidence>
<dbReference type="InterPro" id="IPR035587">
    <property type="entry name" value="DUS-like_FMN-bd"/>
</dbReference>
<keyword evidence="3" id="KW-0820">tRNA-binding</keyword>
<keyword evidence="8" id="KW-0694">RNA-binding</keyword>
<evidence type="ECO:0000256" key="5">
    <source>
        <dbReference type="ARBA" id="ARBA00022643"/>
    </source>
</evidence>
<dbReference type="PIRSF" id="PIRSF006621">
    <property type="entry name" value="Dus"/>
    <property type="match status" value="1"/>
</dbReference>
<organism evidence="13">
    <name type="scientific">freshwater metagenome</name>
    <dbReference type="NCBI Taxonomy" id="449393"/>
    <lineage>
        <taxon>unclassified sequences</taxon>
        <taxon>metagenomes</taxon>
        <taxon>ecological metagenomes</taxon>
    </lineage>
</organism>
<evidence type="ECO:0000256" key="8">
    <source>
        <dbReference type="ARBA" id="ARBA00022884"/>
    </source>
</evidence>
<comment type="catalytic activity">
    <reaction evidence="10">
        <text>a 5,6-dihydrouridine in tRNA + NADP(+) = a uridine in tRNA + NADPH + H(+)</text>
        <dbReference type="Rhea" id="RHEA:23624"/>
        <dbReference type="Rhea" id="RHEA-COMP:13339"/>
        <dbReference type="Rhea" id="RHEA-COMP:13887"/>
        <dbReference type="ChEBI" id="CHEBI:15378"/>
        <dbReference type="ChEBI" id="CHEBI:57783"/>
        <dbReference type="ChEBI" id="CHEBI:58349"/>
        <dbReference type="ChEBI" id="CHEBI:65315"/>
        <dbReference type="ChEBI" id="CHEBI:74443"/>
    </reaction>
</comment>
<evidence type="ECO:0000256" key="10">
    <source>
        <dbReference type="ARBA" id="ARBA00048205"/>
    </source>
</evidence>
<keyword evidence="7" id="KW-0521">NADP</keyword>
<feature type="domain" description="DUS-like FMN-binding" evidence="12">
    <location>
        <begin position="23"/>
        <end position="326"/>
    </location>
</feature>
<sequence length="381" mass="40806">MSGPVRTAPLRIGPLELVAPVVLAPMAGVTDHAFRSLCRSFAPGLLYVSEMITARALVEDNRKTITMLPRADEPSPRSVQLYGAAPRTMFEAVRRLVDAHGVQHIDLNFGCPVPKVTRKGGGSAVPVRRRLFADIVANAVRAADSHGVPLTVKFRIGIDDTLTTFLEAGRIAEAEGAAAVALHARTAEQRYSGAARWDAIGELKAAVTSIPVLGNGDIWRAADALRMVAATGCDGVVVGRGCLGRPWLFADLVDAFSGRPVGAPRPLSAVVSVAHRHADLLIETVGETNAMRTLRRHLGWYLQGYPVGDQVRQRMRLLASRAELDHLLTSLDPTMYQLAGADALPRGRTDGPQRVTLPDNWLELVDDPTPPEGADLLATGG</sequence>
<comment type="function">
    <text evidence="2">Catalyzes the synthesis of 5,6-dihydrouridine (D), a modified base found in the D-loop of most tRNAs, via the reduction of the C5-C6 double bond in target uridines.</text>
</comment>
<evidence type="ECO:0000259" key="12">
    <source>
        <dbReference type="Pfam" id="PF01207"/>
    </source>
</evidence>
<dbReference type="InterPro" id="IPR013785">
    <property type="entry name" value="Aldolase_TIM"/>
</dbReference>
<name>A0A6J6RR69_9ZZZZ</name>
<evidence type="ECO:0000256" key="11">
    <source>
        <dbReference type="ARBA" id="ARBA00048802"/>
    </source>
</evidence>